<evidence type="ECO:0000256" key="2">
    <source>
        <dbReference type="SAM" id="SignalP"/>
    </source>
</evidence>
<evidence type="ECO:0000256" key="1">
    <source>
        <dbReference type="SAM" id="MobiDB-lite"/>
    </source>
</evidence>
<dbReference type="EMBL" id="JAZDUA010000033">
    <property type="protein sequence ID" value="KAK7871822.1"/>
    <property type="molecule type" value="Genomic_DNA"/>
</dbReference>
<name>A0AAN9W194_9ORTH</name>
<reference evidence="3 4" key="1">
    <citation type="submission" date="2024-03" db="EMBL/GenBank/DDBJ databases">
        <title>The genome assembly and annotation of the cricket Gryllus longicercus Weissman &amp; Gray.</title>
        <authorList>
            <person name="Szrajer S."/>
            <person name="Gray D."/>
            <person name="Ylla G."/>
        </authorList>
    </citation>
    <scope>NUCLEOTIDE SEQUENCE [LARGE SCALE GENOMIC DNA]</scope>
    <source>
        <strain evidence="3">DAG 2021-001</strain>
        <tissue evidence="3">Whole body minus gut</tissue>
    </source>
</reference>
<evidence type="ECO:0008006" key="5">
    <source>
        <dbReference type="Google" id="ProtNLM"/>
    </source>
</evidence>
<sequence>MAASARASFEVAAVAILALALALALSLAGAAAPTKQGHSQCSKYPSREVENMQRLLSEMAPAPVGCTIRCGDDERNCLFDSLIHLPGDPDVPCERLGSQCKQQDGCAGMVRASLYHWHAAGRLVGECAPPPRCNATHVLVRPRWFSPAEQCVQAGQLLCACARLDRQSPFSPFRGVDCVCDGEPTLQPAPFGGYECVRKCHGTCSPQIGRPRGSCAFPPLAVDGSAVVYATHQNEQPKLKVKDDKGGSMRPPPKFTGNGRFPWDAYASP</sequence>
<dbReference type="Proteomes" id="UP001378592">
    <property type="component" value="Unassembled WGS sequence"/>
</dbReference>
<feature type="region of interest" description="Disordered" evidence="1">
    <location>
        <begin position="234"/>
        <end position="269"/>
    </location>
</feature>
<feature type="signal peptide" evidence="2">
    <location>
        <begin position="1"/>
        <end position="24"/>
    </location>
</feature>
<feature type="chain" id="PRO_5042891077" description="Accessory gland protein" evidence="2">
    <location>
        <begin position="25"/>
        <end position="269"/>
    </location>
</feature>
<dbReference type="AlphaFoldDB" id="A0AAN9W194"/>
<proteinExistence type="predicted"/>
<accession>A0AAN9W194</accession>
<evidence type="ECO:0000313" key="4">
    <source>
        <dbReference type="Proteomes" id="UP001378592"/>
    </source>
</evidence>
<gene>
    <name evidence="3" type="ORF">R5R35_006422</name>
</gene>
<feature type="compositionally biased region" description="Basic and acidic residues" evidence="1">
    <location>
        <begin position="235"/>
        <end position="247"/>
    </location>
</feature>
<organism evidence="3 4">
    <name type="scientific">Gryllus longicercus</name>
    <dbReference type="NCBI Taxonomy" id="2509291"/>
    <lineage>
        <taxon>Eukaryota</taxon>
        <taxon>Metazoa</taxon>
        <taxon>Ecdysozoa</taxon>
        <taxon>Arthropoda</taxon>
        <taxon>Hexapoda</taxon>
        <taxon>Insecta</taxon>
        <taxon>Pterygota</taxon>
        <taxon>Neoptera</taxon>
        <taxon>Polyneoptera</taxon>
        <taxon>Orthoptera</taxon>
        <taxon>Ensifera</taxon>
        <taxon>Gryllidea</taxon>
        <taxon>Grylloidea</taxon>
        <taxon>Gryllidae</taxon>
        <taxon>Gryllinae</taxon>
        <taxon>Gryllus</taxon>
    </lineage>
</organism>
<keyword evidence="4" id="KW-1185">Reference proteome</keyword>
<evidence type="ECO:0000313" key="3">
    <source>
        <dbReference type="EMBL" id="KAK7871822.1"/>
    </source>
</evidence>
<comment type="caution">
    <text evidence="3">The sequence shown here is derived from an EMBL/GenBank/DDBJ whole genome shotgun (WGS) entry which is preliminary data.</text>
</comment>
<keyword evidence="2" id="KW-0732">Signal</keyword>
<protein>
    <recommendedName>
        <fullName evidence="5">Accessory gland protein</fullName>
    </recommendedName>
</protein>